<organism evidence="1 2">
    <name type="scientific">Lithospermum erythrorhizon</name>
    <name type="common">Purple gromwell</name>
    <name type="synonym">Lithospermum officinale var. erythrorhizon</name>
    <dbReference type="NCBI Taxonomy" id="34254"/>
    <lineage>
        <taxon>Eukaryota</taxon>
        <taxon>Viridiplantae</taxon>
        <taxon>Streptophyta</taxon>
        <taxon>Embryophyta</taxon>
        <taxon>Tracheophyta</taxon>
        <taxon>Spermatophyta</taxon>
        <taxon>Magnoliopsida</taxon>
        <taxon>eudicotyledons</taxon>
        <taxon>Gunneridae</taxon>
        <taxon>Pentapetalae</taxon>
        <taxon>asterids</taxon>
        <taxon>lamiids</taxon>
        <taxon>Boraginales</taxon>
        <taxon>Boraginaceae</taxon>
        <taxon>Boraginoideae</taxon>
        <taxon>Lithospermeae</taxon>
        <taxon>Lithospermum</taxon>
    </lineage>
</organism>
<dbReference type="EMBL" id="BAABME010017792">
    <property type="protein sequence ID" value="GAA0151370.1"/>
    <property type="molecule type" value="Genomic_DNA"/>
</dbReference>
<proteinExistence type="predicted"/>
<comment type="caution">
    <text evidence="1">The sequence shown here is derived from an EMBL/GenBank/DDBJ whole genome shotgun (WGS) entry which is preliminary data.</text>
</comment>
<protein>
    <submittedName>
        <fullName evidence="1">Uncharacterized protein</fullName>
    </submittedName>
</protein>
<evidence type="ECO:0000313" key="2">
    <source>
        <dbReference type="Proteomes" id="UP001454036"/>
    </source>
</evidence>
<dbReference type="Proteomes" id="UP001454036">
    <property type="component" value="Unassembled WGS sequence"/>
</dbReference>
<keyword evidence="2" id="KW-1185">Reference proteome</keyword>
<gene>
    <name evidence="1" type="ORF">LIER_37277</name>
</gene>
<sequence>MAGLPVASSHGISRDCMNPWVALCRSLRSKNLVELRACSVAKMDELLTNPIFTTGLVLMKAALEDFFSWVDLLADWHEELHQSHLRHLGDLRTILTRADYMYARDRMRLESFSRDLVESEHLTQSCKDTSSSYASLCVVASRRHLQESIIHAM</sequence>
<dbReference type="AlphaFoldDB" id="A0AAV3PM25"/>
<evidence type="ECO:0000313" key="1">
    <source>
        <dbReference type="EMBL" id="GAA0151370.1"/>
    </source>
</evidence>
<reference evidence="1 2" key="1">
    <citation type="submission" date="2024-01" db="EMBL/GenBank/DDBJ databases">
        <title>The complete chloroplast genome sequence of Lithospermum erythrorhizon: insights into the phylogenetic relationship among Boraginaceae species and the maternal lineages of purple gromwells.</title>
        <authorList>
            <person name="Okada T."/>
            <person name="Watanabe K."/>
        </authorList>
    </citation>
    <scope>NUCLEOTIDE SEQUENCE [LARGE SCALE GENOMIC DNA]</scope>
</reference>
<accession>A0AAV3PM25</accession>
<name>A0AAV3PM25_LITER</name>